<dbReference type="HAMAP" id="MF_01215">
    <property type="entry name" value="OMPdecase_type2"/>
    <property type="match status" value="1"/>
</dbReference>
<organism evidence="9 10">
    <name type="scientific">Lactococcus lactis subsp. lactis</name>
    <name type="common">Streptococcus lactis</name>
    <dbReference type="NCBI Taxonomy" id="1360"/>
    <lineage>
        <taxon>Bacteria</taxon>
        <taxon>Bacillati</taxon>
        <taxon>Bacillota</taxon>
        <taxon>Bacilli</taxon>
        <taxon>Lactobacillales</taxon>
        <taxon>Streptococcaceae</taxon>
        <taxon>Lactococcus</taxon>
    </lineage>
</organism>
<comment type="similarity">
    <text evidence="2 7">Belongs to the OMP decarboxylase family. Type 2 subfamily.</text>
</comment>
<evidence type="ECO:0000313" key="10">
    <source>
        <dbReference type="Proteomes" id="UP000192095"/>
    </source>
</evidence>
<reference evidence="9 10" key="1">
    <citation type="journal article" date="2017" name="BMC Genomics">
        <title>Comparative and functional genomics of the Lactococcus lactis taxon; insights into evolution and niche adaptation.</title>
        <authorList>
            <person name="Kelleher P."/>
            <person name="Bottacini F."/>
            <person name="Mahony J."/>
            <person name="Kilcawley K.N."/>
            <person name="van Sinderen D."/>
        </authorList>
    </citation>
    <scope>NUCLEOTIDE SEQUENCE [LARGE SCALE GENOMIC DNA]</scope>
    <source>
        <strain evidence="9 10">UC06</strain>
    </source>
</reference>
<evidence type="ECO:0000256" key="2">
    <source>
        <dbReference type="ARBA" id="ARBA00008847"/>
    </source>
</evidence>
<evidence type="ECO:0000256" key="1">
    <source>
        <dbReference type="ARBA" id="ARBA00004861"/>
    </source>
</evidence>
<dbReference type="GO" id="GO:0004590">
    <property type="term" value="F:orotidine-5'-phosphate decarboxylase activity"/>
    <property type="evidence" value="ECO:0007669"/>
    <property type="project" value="UniProtKB-UniRule"/>
</dbReference>
<dbReference type="InterPro" id="IPR011995">
    <property type="entry name" value="OMPdecase_type-2"/>
</dbReference>
<dbReference type="EC" id="4.1.1.23" evidence="7"/>
<proteinExistence type="inferred from homology"/>
<dbReference type="Proteomes" id="UP000192095">
    <property type="component" value="Chromosome"/>
</dbReference>
<dbReference type="AlphaFoldDB" id="A0A1V0P056"/>
<dbReference type="RefSeq" id="WP_081213403.1">
    <property type="nucleotide sequence ID" value="NZ_CP015902.2"/>
</dbReference>
<dbReference type="GO" id="GO:0006207">
    <property type="term" value="P:'de novo' pyrimidine nucleobase biosynthetic process"/>
    <property type="evidence" value="ECO:0007669"/>
    <property type="project" value="InterPro"/>
</dbReference>
<dbReference type="NCBIfam" id="TIGR02127">
    <property type="entry name" value="pyrF_sub2"/>
    <property type="match status" value="1"/>
</dbReference>
<dbReference type="CDD" id="cd04725">
    <property type="entry name" value="OMP_decarboxylase_like"/>
    <property type="match status" value="1"/>
</dbReference>
<comment type="catalytic activity">
    <reaction evidence="6 7">
        <text>orotidine 5'-phosphate + H(+) = UMP + CO2</text>
        <dbReference type="Rhea" id="RHEA:11596"/>
        <dbReference type="ChEBI" id="CHEBI:15378"/>
        <dbReference type="ChEBI" id="CHEBI:16526"/>
        <dbReference type="ChEBI" id="CHEBI:57538"/>
        <dbReference type="ChEBI" id="CHEBI:57865"/>
        <dbReference type="EC" id="4.1.1.23"/>
    </reaction>
</comment>
<keyword evidence="3 7" id="KW-0210">Decarboxylase</keyword>
<feature type="active site" description="Proton donor" evidence="7">
    <location>
        <position position="107"/>
    </location>
</feature>
<dbReference type="InterPro" id="IPR011060">
    <property type="entry name" value="RibuloseP-bd_barrel"/>
</dbReference>
<feature type="domain" description="Orotidine 5'-phosphate decarboxylase" evidence="8">
    <location>
        <begin position="17"/>
        <end position="284"/>
    </location>
</feature>
<dbReference type="InterPro" id="IPR001754">
    <property type="entry name" value="OMPdeCOase_dom"/>
</dbReference>
<evidence type="ECO:0000256" key="4">
    <source>
        <dbReference type="ARBA" id="ARBA00022975"/>
    </source>
</evidence>
<evidence type="ECO:0000256" key="5">
    <source>
        <dbReference type="ARBA" id="ARBA00023239"/>
    </source>
</evidence>
<sequence length="317" mass="35441">MMFSDRYIQKAVNTKSHLCVGLDPILENFPSYILKKAESIYGKTPRGAGYAIFEFNKMIIDIVVDKVPAVKPQLAYYEKYDYYGIEAFWKTVDYAKKKRLIVIADAKRGDIGSTSQAYAETFYKNTTDEWSSDLSVDAVTINPYLGSDGLDPFIKLGEENDKGSIILVKTSNPSSGELQDKIVDSENKTISEVVCDYIIKNTNKVGNYGFSDIGAVIGATYPEDLTKYRRLLPKTLFLIPGVGYQGGDVKLLDAAFDNNGLGAIITCSRAIDYAYKDIGLSEQEVKNSILEAVDYYNGLINKALIKSKKVYWEREKN</sequence>
<accession>A0A1V0P056</accession>
<dbReference type="InterPro" id="IPR013785">
    <property type="entry name" value="Aldolase_TIM"/>
</dbReference>
<keyword evidence="4 7" id="KW-0665">Pyrimidine biosynthesis</keyword>
<dbReference type="PANTHER" id="PTHR43375:SF1">
    <property type="entry name" value="OROTIDINE 5'-PHOSPHATE DECARBOXYLASE"/>
    <property type="match status" value="1"/>
</dbReference>
<dbReference type="SMART" id="SM00934">
    <property type="entry name" value="OMPdecase"/>
    <property type="match status" value="1"/>
</dbReference>
<gene>
    <name evidence="7 9" type="primary">pyrF</name>
    <name evidence="9" type="ORF">LLUC06_0635</name>
</gene>
<evidence type="ECO:0000256" key="7">
    <source>
        <dbReference type="HAMAP-Rule" id="MF_01215"/>
    </source>
</evidence>
<evidence type="ECO:0000256" key="3">
    <source>
        <dbReference type="ARBA" id="ARBA00022793"/>
    </source>
</evidence>
<evidence type="ECO:0000256" key="6">
    <source>
        <dbReference type="ARBA" id="ARBA00049157"/>
    </source>
</evidence>
<dbReference type="GO" id="GO:0044205">
    <property type="term" value="P:'de novo' UMP biosynthetic process"/>
    <property type="evidence" value="ECO:0007669"/>
    <property type="project" value="UniProtKB-UniRule"/>
</dbReference>
<dbReference type="SUPFAM" id="SSF51366">
    <property type="entry name" value="Ribulose-phoshate binding barrel"/>
    <property type="match status" value="1"/>
</dbReference>
<comment type="pathway">
    <text evidence="1 7">Pyrimidine metabolism; UMP biosynthesis via de novo pathway; UMP from orotate: step 2/2.</text>
</comment>
<evidence type="ECO:0000313" key="9">
    <source>
        <dbReference type="EMBL" id="ARE20182.1"/>
    </source>
</evidence>
<dbReference type="UniPathway" id="UPA00070">
    <property type="reaction ID" value="UER00120"/>
</dbReference>
<dbReference type="Gene3D" id="3.20.20.70">
    <property type="entry name" value="Aldolase class I"/>
    <property type="match status" value="1"/>
</dbReference>
<evidence type="ECO:0000259" key="8">
    <source>
        <dbReference type="SMART" id="SM00934"/>
    </source>
</evidence>
<protein>
    <recommendedName>
        <fullName evidence="7">Orotidine 5'-phosphate decarboxylase</fullName>
        <ecNumber evidence="7">4.1.1.23</ecNumber>
    </recommendedName>
    <alternativeName>
        <fullName evidence="7">OMP decarboxylase</fullName>
        <shortName evidence="7">OMPDCase</shortName>
        <shortName evidence="7">OMPdecase</shortName>
    </alternativeName>
</protein>
<name>A0A1V0P056_LACLL</name>
<keyword evidence="5 7" id="KW-0456">Lyase</keyword>
<dbReference type="EMBL" id="CP015902">
    <property type="protein sequence ID" value="ARE20182.1"/>
    <property type="molecule type" value="Genomic_DNA"/>
</dbReference>
<dbReference type="PANTHER" id="PTHR43375">
    <property type="entry name" value="OROTIDINE 5'-PHOSPHATE DECARBOXYLASE"/>
    <property type="match status" value="1"/>
</dbReference>
<dbReference type="Pfam" id="PF00215">
    <property type="entry name" value="OMPdecase"/>
    <property type="match status" value="1"/>
</dbReference>